<dbReference type="OrthoDB" id="7874799at2"/>
<evidence type="ECO:0000256" key="2">
    <source>
        <dbReference type="SAM" id="SignalP"/>
    </source>
</evidence>
<organism evidence="3 4">
    <name type="scientific">Celeribacter neptunius</name>
    <dbReference type="NCBI Taxonomy" id="588602"/>
    <lineage>
        <taxon>Bacteria</taxon>
        <taxon>Pseudomonadati</taxon>
        <taxon>Pseudomonadota</taxon>
        <taxon>Alphaproteobacteria</taxon>
        <taxon>Rhodobacterales</taxon>
        <taxon>Roseobacteraceae</taxon>
        <taxon>Celeribacter</taxon>
    </lineage>
</organism>
<proteinExistence type="predicted"/>
<keyword evidence="4" id="KW-1185">Reference proteome</keyword>
<dbReference type="STRING" id="588602.SAMN04487991_1372"/>
<reference evidence="4" key="1">
    <citation type="submission" date="2016-10" db="EMBL/GenBank/DDBJ databases">
        <authorList>
            <person name="Varghese N."/>
            <person name="Submissions S."/>
        </authorList>
    </citation>
    <scope>NUCLEOTIDE SEQUENCE [LARGE SCALE GENOMIC DNA]</scope>
    <source>
        <strain evidence="4">DSM 26471</strain>
    </source>
</reference>
<dbReference type="Proteomes" id="UP000199630">
    <property type="component" value="Unassembled WGS sequence"/>
</dbReference>
<dbReference type="RefSeq" id="WP_090059406.1">
    <property type="nucleotide sequence ID" value="NZ_FORH01000002.1"/>
</dbReference>
<keyword evidence="1" id="KW-0472">Membrane</keyword>
<keyword evidence="1" id="KW-0812">Transmembrane</keyword>
<feature type="transmembrane region" description="Helical" evidence="1">
    <location>
        <begin position="33"/>
        <end position="52"/>
    </location>
</feature>
<feature type="signal peptide" evidence="2">
    <location>
        <begin position="1"/>
        <end position="17"/>
    </location>
</feature>
<evidence type="ECO:0000313" key="4">
    <source>
        <dbReference type="Proteomes" id="UP000199630"/>
    </source>
</evidence>
<dbReference type="EMBL" id="FORH01000002">
    <property type="protein sequence ID" value="SFJ08749.1"/>
    <property type="molecule type" value="Genomic_DNA"/>
</dbReference>
<evidence type="ECO:0008006" key="5">
    <source>
        <dbReference type="Google" id="ProtNLM"/>
    </source>
</evidence>
<name>A0A1I3NHV4_9RHOB</name>
<evidence type="ECO:0000313" key="3">
    <source>
        <dbReference type="EMBL" id="SFJ08749.1"/>
    </source>
</evidence>
<keyword evidence="1" id="KW-1133">Transmembrane helix</keyword>
<dbReference type="AlphaFoldDB" id="A0A1I3NHV4"/>
<keyword evidence="2" id="KW-0732">Signal</keyword>
<feature type="chain" id="PRO_5011458786" description="HupE / UreJ protein" evidence="2">
    <location>
        <begin position="18"/>
        <end position="62"/>
    </location>
</feature>
<accession>A0A1I3NHV4</accession>
<sequence length="62" mass="6567">MKKLTTLAILFATPALAHPGHAVLPGTEGHSLAHLAMASVAVAVIWLAGEAVKGWIKRRKEE</sequence>
<protein>
    <recommendedName>
        <fullName evidence="5">HupE / UreJ protein</fullName>
    </recommendedName>
</protein>
<evidence type="ECO:0000256" key="1">
    <source>
        <dbReference type="SAM" id="Phobius"/>
    </source>
</evidence>
<gene>
    <name evidence="3" type="ORF">SAMN04487991_1372</name>
</gene>